<gene>
    <name evidence="3" type="ORF">QTN47_01565</name>
</gene>
<proteinExistence type="predicted"/>
<dbReference type="RefSeq" id="WP_369327548.1">
    <property type="nucleotide sequence ID" value="NZ_JAULBC010000001.1"/>
</dbReference>
<keyword evidence="2" id="KW-0812">Transmembrane</keyword>
<accession>A0ABV3ZAA9</accession>
<feature type="transmembrane region" description="Helical" evidence="2">
    <location>
        <begin position="118"/>
        <end position="135"/>
    </location>
</feature>
<protein>
    <submittedName>
        <fullName evidence="3">DUF2723 domain-containing protein</fullName>
    </submittedName>
</protein>
<feature type="transmembrane region" description="Helical" evidence="2">
    <location>
        <begin position="177"/>
        <end position="208"/>
    </location>
</feature>
<name>A0ABV3ZAA9_9BACT</name>
<sequence length="1129" mass="127960">MNFRKINNIAGWLVCLAACAVYLLTIEPGGSLWDCGEFVSTCLKLQIPHPPGAPLFVLLGRLFIVLFGDNPMTAAKAVNVMSAMASGFTILFLFWSITHFARRMVVKDKTLAIDFSQVITIIGAGVVGAAAYTFSDSFWFSAVEGEVYALSSFFTAIVFWAALKWEEQANEPGADKWLIFIFFLIGLSIGVHLLCLLCIPAIVMIYYFKKAAGFNYARLRKYFIRSVIILGALGFIGAILSAQGEANEERGIPADNTVAALIFFGALISIAVLFIIERVGKARKTYYGGAYIFLVLSVVILGIVQVGLIQYTVKVAGSFDVFFVNNLGLPFFSGFAFFFILLAVLIWFGLRYAGKKDLPYLRLSLWGVAFILIGYSMYITTMLRSNADPGIDVFNVDNPQSLAGYLGREQYGDFPILYGQKFNAQPVDYKEESEKFQKGEHKYISAGKRGHYVFMPQDKMVFPRMWDMTNDQNHADYYAFFMNVGKLKDGSYAIDKDENGLYTKPGFYDNMRFFLNYQTSFMYLRYFLWNFSGRQNDIEGVFSANVRDGNWITGIPFVDNSMYGDQKLMPDSLKQNKGHNKLFMLPLVLGLLGLFFQYKKNKEDAFVSTLLFFMTGFAIIIYLNQPGFQPRERDYAYVGSFYAFSIWIGLAVPFFAEMIVNRNMKMIKDVALYGLLCSLLIVFTAASGNGGAFVAGVGFVIVFMLTAIALPSAFRALSNKKAVASVSFIVAFAVPVWMAIQEWDDHDRSHKQTARDLAKDYLESCAPNAILFSYGDNDTYPLWYAQEVEGIRPDVRVVITSLLASDWNINQLRYKINNSDPVDVIWSKDQIEGGKRDFAVYRPQPQYPENKFYDLYSVMKNYVGDDRNVDERGYNIFPVRSLSIPVDEATVRANGTVNKNDSIVKNINFTIPTTTLYKNHLAILSIIAANQWKRPIYFTMPYSDLGFGEYFRRDGLAYRLVPVLNSNVNTARMTDVVMNKFGFGNASHPNVYFDEENRRQLSIIRRADAELSLNLFFEGKKEEARRVVQYTDKMIPDTNMPYGMVSRGNDHNRVSMMMLEACYRAEDNVLADKIYDSVKRDLDQQIRYYDSLDGNMADAMEYEKNNARDMLSQLNKLKSVLKDKKPVAM</sequence>
<evidence type="ECO:0000313" key="4">
    <source>
        <dbReference type="Proteomes" id="UP001560573"/>
    </source>
</evidence>
<dbReference type="PANTHER" id="PTHR16214:SF3">
    <property type="entry name" value="TRANSMEMBRANE PROTEIN 260"/>
    <property type="match status" value="1"/>
</dbReference>
<keyword evidence="4" id="KW-1185">Reference proteome</keyword>
<dbReference type="Proteomes" id="UP001560573">
    <property type="component" value="Unassembled WGS sequence"/>
</dbReference>
<organism evidence="3 4">
    <name type="scientific">Danxiaibacter flavus</name>
    <dbReference type="NCBI Taxonomy" id="3049108"/>
    <lineage>
        <taxon>Bacteria</taxon>
        <taxon>Pseudomonadati</taxon>
        <taxon>Bacteroidota</taxon>
        <taxon>Chitinophagia</taxon>
        <taxon>Chitinophagales</taxon>
        <taxon>Chitinophagaceae</taxon>
        <taxon>Danxiaibacter</taxon>
    </lineage>
</organism>
<dbReference type="Pfam" id="PF11028">
    <property type="entry name" value="TMEM260-like"/>
    <property type="match status" value="1"/>
</dbReference>
<feature type="transmembrane region" description="Helical" evidence="2">
    <location>
        <begin position="257"/>
        <end position="276"/>
    </location>
</feature>
<feature type="transmembrane region" description="Helical" evidence="2">
    <location>
        <begin position="222"/>
        <end position="242"/>
    </location>
</feature>
<keyword evidence="2" id="KW-1133">Transmembrane helix</keyword>
<feature type="transmembrane region" description="Helical" evidence="2">
    <location>
        <begin position="360"/>
        <end position="378"/>
    </location>
</feature>
<feature type="transmembrane region" description="Helical" evidence="2">
    <location>
        <begin position="670"/>
        <end position="686"/>
    </location>
</feature>
<evidence type="ECO:0000313" key="3">
    <source>
        <dbReference type="EMBL" id="MEX6686159.1"/>
    </source>
</evidence>
<dbReference type="EMBL" id="JAULBC010000001">
    <property type="protein sequence ID" value="MEX6686159.1"/>
    <property type="molecule type" value="Genomic_DNA"/>
</dbReference>
<dbReference type="InterPro" id="IPR052724">
    <property type="entry name" value="GT117_domain-containing"/>
</dbReference>
<feature type="transmembrane region" description="Helical" evidence="2">
    <location>
        <begin position="80"/>
        <end position="98"/>
    </location>
</feature>
<evidence type="ECO:0000256" key="2">
    <source>
        <dbReference type="SAM" id="Phobius"/>
    </source>
</evidence>
<feature type="transmembrane region" description="Helical" evidence="2">
    <location>
        <begin position="722"/>
        <end position="740"/>
    </location>
</feature>
<feature type="transmembrane region" description="Helical" evidence="2">
    <location>
        <begin position="288"/>
        <end position="309"/>
    </location>
</feature>
<dbReference type="PANTHER" id="PTHR16214">
    <property type="entry name" value="TRANSMEMBRANE PROTEIN 260"/>
    <property type="match status" value="1"/>
</dbReference>
<reference evidence="3 4" key="1">
    <citation type="submission" date="2023-07" db="EMBL/GenBank/DDBJ databases">
        <authorList>
            <person name="Lian W.-H."/>
        </authorList>
    </citation>
    <scope>NUCLEOTIDE SEQUENCE [LARGE SCALE GENOMIC DNA]</scope>
    <source>
        <strain evidence="3 4">SYSU DXS3180</strain>
    </source>
</reference>
<feature type="transmembrane region" description="Helical" evidence="2">
    <location>
        <begin position="329"/>
        <end position="348"/>
    </location>
</feature>
<keyword evidence="1" id="KW-0175">Coiled coil</keyword>
<feature type="transmembrane region" description="Helical" evidence="2">
    <location>
        <begin position="147"/>
        <end position="165"/>
    </location>
</feature>
<feature type="transmembrane region" description="Helical" evidence="2">
    <location>
        <begin position="605"/>
        <end position="623"/>
    </location>
</feature>
<feature type="transmembrane region" description="Helical" evidence="2">
    <location>
        <begin position="582"/>
        <end position="598"/>
    </location>
</feature>
<comment type="caution">
    <text evidence="3">The sequence shown here is derived from an EMBL/GenBank/DDBJ whole genome shotgun (WGS) entry which is preliminary data.</text>
</comment>
<evidence type="ECO:0000256" key="1">
    <source>
        <dbReference type="SAM" id="Coils"/>
    </source>
</evidence>
<feature type="transmembrane region" description="Helical" evidence="2">
    <location>
        <begin position="692"/>
        <end position="710"/>
    </location>
</feature>
<feature type="transmembrane region" description="Helical" evidence="2">
    <location>
        <begin position="635"/>
        <end position="658"/>
    </location>
</feature>
<dbReference type="InterPro" id="IPR021280">
    <property type="entry name" value="TMEM260-like"/>
</dbReference>
<feature type="coiled-coil region" evidence="1">
    <location>
        <begin position="1097"/>
        <end position="1124"/>
    </location>
</feature>
<feature type="transmembrane region" description="Helical" evidence="2">
    <location>
        <begin position="49"/>
        <end position="68"/>
    </location>
</feature>
<keyword evidence="2" id="KW-0472">Membrane</keyword>